<feature type="transmembrane region" description="Helical" evidence="1">
    <location>
        <begin position="73"/>
        <end position="95"/>
    </location>
</feature>
<keyword evidence="1" id="KW-0812">Transmembrane</keyword>
<feature type="transmembrane region" description="Helical" evidence="1">
    <location>
        <begin position="101"/>
        <end position="121"/>
    </location>
</feature>
<dbReference type="EMBL" id="CP064654">
    <property type="protein sequence ID" value="QPC99962.1"/>
    <property type="molecule type" value="Genomic_DNA"/>
</dbReference>
<feature type="transmembrane region" description="Helical" evidence="1">
    <location>
        <begin position="21"/>
        <end position="39"/>
    </location>
</feature>
<accession>A0A7S8IVJ4</accession>
<keyword evidence="3" id="KW-1185">Reference proteome</keyword>
<reference evidence="2 3" key="1">
    <citation type="submission" date="2020-11" db="EMBL/GenBank/DDBJ databases">
        <title>The genome sequence of Erythrobacter sp. 6D36.</title>
        <authorList>
            <person name="Liu Y."/>
        </authorList>
    </citation>
    <scope>NUCLEOTIDE SEQUENCE [LARGE SCALE GENOMIC DNA]</scope>
    <source>
        <strain evidence="2 3">6D36</strain>
    </source>
</reference>
<organism evidence="2 3">
    <name type="scientific">Qipengyuania soli</name>
    <dbReference type="NCBI Taxonomy" id="2782568"/>
    <lineage>
        <taxon>Bacteria</taxon>
        <taxon>Pseudomonadati</taxon>
        <taxon>Pseudomonadota</taxon>
        <taxon>Alphaproteobacteria</taxon>
        <taxon>Sphingomonadales</taxon>
        <taxon>Erythrobacteraceae</taxon>
        <taxon>Qipengyuania</taxon>
    </lineage>
</organism>
<evidence type="ECO:0000256" key="1">
    <source>
        <dbReference type="SAM" id="Phobius"/>
    </source>
</evidence>
<sequence length="124" mass="13854">MPYNPNAITVDDRGFTMKMMWVGLGSSLLLLTGKIYGFYDHIEALAGGFTAGSLIGLAFIGRQDEYFQSLVYFAARWALSITGLWLFASILSFTRDYVDDTVFGLVAIAVTFHLAFTWARLRGY</sequence>
<feature type="transmembrane region" description="Helical" evidence="1">
    <location>
        <begin position="45"/>
        <end position="61"/>
    </location>
</feature>
<dbReference type="RefSeq" id="WP_200983756.1">
    <property type="nucleotide sequence ID" value="NZ_CP064654.1"/>
</dbReference>
<keyword evidence="1" id="KW-0472">Membrane</keyword>
<dbReference type="Proteomes" id="UP000594459">
    <property type="component" value="Chromosome"/>
</dbReference>
<protein>
    <submittedName>
        <fullName evidence="2">Uncharacterized protein</fullName>
    </submittedName>
</protein>
<name>A0A7S8IVJ4_9SPHN</name>
<evidence type="ECO:0000313" key="2">
    <source>
        <dbReference type="EMBL" id="QPC99962.1"/>
    </source>
</evidence>
<dbReference type="AlphaFoldDB" id="A0A7S8IVJ4"/>
<dbReference type="KEGG" id="qso:IRL76_05350"/>
<proteinExistence type="predicted"/>
<gene>
    <name evidence="2" type="ORF">IRL76_05350</name>
</gene>
<keyword evidence="1" id="KW-1133">Transmembrane helix</keyword>
<evidence type="ECO:0000313" key="3">
    <source>
        <dbReference type="Proteomes" id="UP000594459"/>
    </source>
</evidence>